<accession>A0A0M0LDL7</accession>
<protein>
    <recommendedName>
        <fullName evidence="3">HXXEE domain-containing protein</fullName>
    </recommendedName>
</protein>
<organism evidence="1 2">
    <name type="scientific">Viridibacillus arvi</name>
    <dbReference type="NCBI Taxonomy" id="263475"/>
    <lineage>
        <taxon>Bacteria</taxon>
        <taxon>Bacillati</taxon>
        <taxon>Bacillota</taxon>
        <taxon>Bacilli</taxon>
        <taxon>Bacillales</taxon>
        <taxon>Caryophanaceae</taxon>
        <taxon>Viridibacillus</taxon>
    </lineage>
</organism>
<dbReference type="RefSeq" id="WP_053417384.1">
    <property type="nucleotide sequence ID" value="NZ_LILB01000005.1"/>
</dbReference>
<proteinExistence type="predicted"/>
<sequence>MGVSKIKSLLLIFPIVFFIHDLEEIATVENFTMKLPFSVSTEEFIIAFILLWIIVVIGCVTAANNKRFIGILPIKFFALLVAGVFLANGIGHVVQSVIFKKYVPGVITAVVILIPFCLFCIRKLILENLITPKQVGVYLLVGFLLQTPFALISLLIAKFIV</sequence>
<dbReference type="STRING" id="263475.AMD00_12495"/>
<name>A0A0M0LDL7_9BACL</name>
<dbReference type="OrthoDB" id="5195477at2"/>
<dbReference type="GeneID" id="301136910"/>
<evidence type="ECO:0000313" key="2">
    <source>
        <dbReference type="Proteomes" id="UP000036867"/>
    </source>
</evidence>
<dbReference type="Pfam" id="PF13787">
    <property type="entry name" value="HXXEE"/>
    <property type="match status" value="1"/>
</dbReference>
<keyword evidence="2" id="KW-1185">Reference proteome</keyword>
<reference evidence="2" key="1">
    <citation type="submission" date="2015-08" db="EMBL/GenBank/DDBJ databases">
        <title>Fjat-10028 dsm 16317.</title>
        <authorList>
            <person name="Liu B."/>
            <person name="Wang J."/>
            <person name="Zhu Y."/>
            <person name="Liu G."/>
            <person name="Chen Q."/>
            <person name="Chen Z."/>
            <person name="Lan J."/>
            <person name="Che J."/>
            <person name="Ge C."/>
            <person name="Shi H."/>
            <person name="Pan Z."/>
            <person name="Liu X."/>
        </authorList>
    </citation>
    <scope>NUCLEOTIDE SEQUENCE [LARGE SCALE GENOMIC DNA]</scope>
    <source>
        <strain evidence="2">DSM 16317</strain>
    </source>
</reference>
<dbReference type="InterPro" id="IPR025671">
    <property type="entry name" value="HXXEE"/>
</dbReference>
<dbReference type="AlphaFoldDB" id="A0A0M0LDL7"/>
<dbReference type="Proteomes" id="UP000036867">
    <property type="component" value="Unassembled WGS sequence"/>
</dbReference>
<dbReference type="EMBL" id="LILB01000005">
    <property type="protein sequence ID" value="KOO49195.1"/>
    <property type="molecule type" value="Genomic_DNA"/>
</dbReference>
<gene>
    <name evidence="1" type="ORF">AMD00_12495</name>
</gene>
<evidence type="ECO:0000313" key="1">
    <source>
        <dbReference type="EMBL" id="KOO49195.1"/>
    </source>
</evidence>
<comment type="caution">
    <text evidence="1">The sequence shown here is derived from an EMBL/GenBank/DDBJ whole genome shotgun (WGS) entry which is preliminary data.</text>
</comment>
<evidence type="ECO:0008006" key="3">
    <source>
        <dbReference type="Google" id="ProtNLM"/>
    </source>
</evidence>